<dbReference type="Pfam" id="PF10708">
    <property type="entry name" value="DUF2510"/>
    <property type="match status" value="1"/>
</dbReference>
<evidence type="ECO:0000313" key="4">
    <source>
        <dbReference type="EMBL" id="MEE3851927.1"/>
    </source>
</evidence>
<evidence type="ECO:0000256" key="1">
    <source>
        <dbReference type="SAM" id="MobiDB-lite"/>
    </source>
</evidence>
<dbReference type="EMBL" id="JAZDUF010000004">
    <property type="protein sequence ID" value="MEE3851927.1"/>
    <property type="molecule type" value="Genomic_DNA"/>
</dbReference>
<feature type="region of interest" description="Disordered" evidence="1">
    <location>
        <begin position="64"/>
        <end position="122"/>
    </location>
</feature>
<protein>
    <submittedName>
        <fullName evidence="4">DUF2510 domain-containing protein</fullName>
    </submittedName>
</protein>
<proteinExistence type="predicted"/>
<accession>A0ABU7MFP5</accession>
<keyword evidence="2" id="KW-0812">Transmembrane</keyword>
<dbReference type="Proteomes" id="UP001347146">
    <property type="component" value="Unassembled WGS sequence"/>
</dbReference>
<gene>
    <name evidence="4" type="ORF">VZC37_16415</name>
</gene>
<evidence type="ECO:0000259" key="3">
    <source>
        <dbReference type="Pfam" id="PF10708"/>
    </source>
</evidence>
<comment type="caution">
    <text evidence="4">The sequence shown here is derived from an EMBL/GenBank/DDBJ whole genome shotgun (WGS) entry which is preliminary data.</text>
</comment>
<dbReference type="RefSeq" id="WP_330433628.1">
    <property type="nucleotide sequence ID" value="NZ_JAZDUF010000004.1"/>
</dbReference>
<keyword evidence="5" id="KW-1185">Reference proteome</keyword>
<keyword evidence="2" id="KW-1133">Transmembrane helix</keyword>
<keyword evidence="2" id="KW-0472">Membrane</keyword>
<evidence type="ECO:0000256" key="2">
    <source>
        <dbReference type="SAM" id="Phobius"/>
    </source>
</evidence>
<reference evidence="4 5" key="1">
    <citation type="submission" date="2024-01" db="EMBL/GenBank/DDBJ databases">
        <title>Draft genome sequence of Gordonia sp. LSe1-13.</title>
        <authorList>
            <person name="Suphannarot A."/>
            <person name="Mingma R."/>
        </authorList>
    </citation>
    <scope>NUCLEOTIDE SEQUENCE [LARGE SCALE GENOMIC DNA]</scope>
    <source>
        <strain evidence="4 5">LSe1-13</strain>
    </source>
</reference>
<feature type="compositionally biased region" description="Polar residues" evidence="1">
    <location>
        <begin position="112"/>
        <end position="122"/>
    </location>
</feature>
<sequence length="236" mass="25879">MTQPHPPGWYPDPQVPKTIRYWDGHQWTAQTRRVETKKSNNWKWLLGVLAILVVIGVVGSVVGDESEDDSADTSSTGTTLVPVETLSPAEQEAQERANSAALEAEASRESQQRAAQLDKSSYQQTDSRTWQLVVKNPDAHIGEKYVVYGYVVQADSAMGSSAIRVQTDGQQVEWYDMDVNTVANAGLASFSEIVEDDLVTMWVEITGSVTYDTTMGGSMTAPEVEVNIIEQYGTTG</sequence>
<evidence type="ECO:0000313" key="5">
    <source>
        <dbReference type="Proteomes" id="UP001347146"/>
    </source>
</evidence>
<feature type="transmembrane region" description="Helical" evidence="2">
    <location>
        <begin position="42"/>
        <end position="62"/>
    </location>
</feature>
<feature type="domain" description="DUF2510" evidence="3">
    <location>
        <begin position="7"/>
        <end position="38"/>
    </location>
</feature>
<dbReference type="InterPro" id="IPR018929">
    <property type="entry name" value="DUF2510"/>
</dbReference>
<name>A0ABU7MFP5_9ACTN</name>
<organism evidence="4 5">
    <name type="scientific">Gordonia sesuvii</name>
    <dbReference type="NCBI Taxonomy" id="3116777"/>
    <lineage>
        <taxon>Bacteria</taxon>
        <taxon>Bacillati</taxon>
        <taxon>Actinomycetota</taxon>
        <taxon>Actinomycetes</taxon>
        <taxon>Mycobacteriales</taxon>
        <taxon>Gordoniaceae</taxon>
        <taxon>Gordonia</taxon>
    </lineage>
</organism>